<dbReference type="Proteomes" id="UP000017246">
    <property type="component" value="Unassembled WGS sequence"/>
</dbReference>
<keyword evidence="2" id="KW-1185">Reference proteome</keyword>
<reference evidence="1" key="2">
    <citation type="submission" date="2015-11" db="EMBL/GenBank/DDBJ databases">
        <authorList>
            <person name="Zhang Y."/>
            <person name="Guo Z."/>
        </authorList>
    </citation>
    <scope>NUCLEOTIDE SEQUENCE</scope>
</reference>
<protein>
    <submittedName>
        <fullName evidence="1">Expressed protein</fullName>
    </submittedName>
</protein>
<accession>A0A087VZ17</accession>
<dbReference type="EMBL" id="LN902844">
    <property type="protein sequence ID" value="CDI97554.1"/>
    <property type="molecule type" value="Genomic_DNA"/>
</dbReference>
<organism evidence="1 2">
    <name type="scientific">Echinococcus multilocularis</name>
    <name type="common">Fox tapeworm</name>
    <dbReference type="NCBI Taxonomy" id="6211"/>
    <lineage>
        <taxon>Eukaryota</taxon>
        <taxon>Metazoa</taxon>
        <taxon>Spiralia</taxon>
        <taxon>Lophotrochozoa</taxon>
        <taxon>Platyhelminthes</taxon>
        <taxon>Cestoda</taxon>
        <taxon>Eucestoda</taxon>
        <taxon>Cyclophyllidea</taxon>
        <taxon>Taeniidae</taxon>
        <taxon>Echinococcus</taxon>
    </lineage>
</organism>
<reference evidence="1" key="1">
    <citation type="journal article" date="2013" name="Nature">
        <title>The genomes of four tapeworm species reveal adaptations to parasitism.</title>
        <authorList>
            <person name="Tsai I.J."/>
            <person name="Zarowiecki M."/>
            <person name="Holroyd N."/>
            <person name="Garciarrubio A."/>
            <person name="Sanchez-Flores A."/>
            <person name="Brooks K.L."/>
            <person name="Tracey A."/>
            <person name="Bobes R.J."/>
            <person name="Fragoso G."/>
            <person name="Sciutto E."/>
            <person name="Aslett M."/>
            <person name="Beasley H."/>
            <person name="Bennett H.M."/>
            <person name="Cai J."/>
            <person name="Camicia F."/>
            <person name="Clark R."/>
            <person name="Cucher M."/>
            <person name="De Silva N."/>
            <person name="Day T.A."/>
            <person name="Deplazes P."/>
            <person name="Estrada K."/>
            <person name="Fernandez C."/>
            <person name="Holland P.W."/>
            <person name="Hou J."/>
            <person name="Hu S."/>
            <person name="Huckvale T."/>
            <person name="Hung S.S."/>
            <person name="Kamenetzky L."/>
            <person name="Keane J.A."/>
            <person name="Kiss F."/>
            <person name="Koziol U."/>
            <person name="Lambert O."/>
            <person name="Liu K."/>
            <person name="Luo X."/>
            <person name="Luo Y."/>
            <person name="Macchiaroli N."/>
            <person name="Nichol S."/>
            <person name="Paps J."/>
            <person name="Parkinson J."/>
            <person name="Pouchkina-Stantcheva N."/>
            <person name="Riddiford N."/>
            <person name="Rosenzvit M."/>
            <person name="Salinas G."/>
            <person name="Wasmuth J.D."/>
            <person name="Zamanian M."/>
            <person name="Zheng Y."/>
            <person name="Cai X."/>
            <person name="Soberon X."/>
            <person name="Olson P.D."/>
            <person name="Laclette J.P."/>
            <person name="Brehm K."/>
            <person name="Berriman M."/>
            <person name="Garciarrubio A."/>
            <person name="Bobes R.J."/>
            <person name="Fragoso G."/>
            <person name="Sanchez-Flores A."/>
            <person name="Estrada K."/>
            <person name="Cevallos M.A."/>
            <person name="Morett E."/>
            <person name="Gonzalez V."/>
            <person name="Portillo T."/>
            <person name="Ochoa-Leyva A."/>
            <person name="Jose M.V."/>
            <person name="Sciutto E."/>
            <person name="Landa A."/>
            <person name="Jimenez L."/>
            <person name="Valdes V."/>
            <person name="Carrero J.C."/>
            <person name="Larralde C."/>
            <person name="Morales-Montor J."/>
            <person name="Limon-Lason J."/>
            <person name="Soberon X."/>
            <person name="Laclette J.P."/>
        </authorList>
    </citation>
    <scope>NUCLEOTIDE SEQUENCE [LARGE SCALE GENOMIC DNA]</scope>
</reference>
<evidence type="ECO:0000313" key="1">
    <source>
        <dbReference type="EMBL" id="CDI97554.1"/>
    </source>
</evidence>
<dbReference type="AlphaFoldDB" id="A0A087VZ17"/>
<name>A0A087VZ17_ECHMU</name>
<gene>
    <name evidence="1" type="ORF">EmuJ_000133800</name>
</gene>
<sequence length="131" mass="14669">MMVVFGLCLHSNASCSNPHSTSTLESFSTTGDPAITSPDFTPSLKVALAVSSRLCVNKSSLDRIDLLTRKESWSRRYLWSYFFPGRKRWDGMKDMRKDGRLQSGCISVASEVHNVYLLPTHANQINHSSTK</sequence>
<proteinExistence type="predicted"/>
<evidence type="ECO:0000313" key="2">
    <source>
        <dbReference type="Proteomes" id="UP000017246"/>
    </source>
</evidence>
<dbReference type="OrthoDB" id="10566292at2759"/>